<proteinExistence type="predicted"/>
<organism evidence="1 2">
    <name type="scientific">Galbitalea soli</name>
    <dbReference type="NCBI Taxonomy" id="1268042"/>
    <lineage>
        <taxon>Bacteria</taxon>
        <taxon>Bacillati</taxon>
        <taxon>Actinomycetota</taxon>
        <taxon>Actinomycetes</taxon>
        <taxon>Micrococcales</taxon>
        <taxon>Microbacteriaceae</taxon>
        <taxon>Galbitalea</taxon>
    </lineage>
</organism>
<protein>
    <submittedName>
        <fullName evidence="1">Uncharacterized protein</fullName>
    </submittedName>
</protein>
<sequence length="109" mass="11989">MPGDWPTPVPLPAGWIGLGPALRSPGDDAFAIASPNWLIAADFARESDHVRVTSWEPFPHHSRARRSYHARLTPAGLEPVDEDARRWFSMYTRATPLLTALAAEFAALA</sequence>
<dbReference type="Proteomes" id="UP000479756">
    <property type="component" value="Unassembled WGS sequence"/>
</dbReference>
<gene>
    <name evidence="1" type="ORF">G3T37_04350</name>
</gene>
<name>A0A7C9TQ03_9MICO</name>
<dbReference type="RefSeq" id="WP_163472217.1">
    <property type="nucleotide sequence ID" value="NZ_JAAGWZ010000001.1"/>
</dbReference>
<evidence type="ECO:0000313" key="2">
    <source>
        <dbReference type="Proteomes" id="UP000479756"/>
    </source>
</evidence>
<accession>A0A7C9TQ03</accession>
<keyword evidence="2" id="KW-1185">Reference proteome</keyword>
<evidence type="ECO:0000313" key="1">
    <source>
        <dbReference type="EMBL" id="NEM90581.1"/>
    </source>
</evidence>
<dbReference type="EMBL" id="JAAGWZ010000001">
    <property type="protein sequence ID" value="NEM90581.1"/>
    <property type="molecule type" value="Genomic_DNA"/>
</dbReference>
<comment type="caution">
    <text evidence="1">The sequence shown here is derived from an EMBL/GenBank/DDBJ whole genome shotgun (WGS) entry which is preliminary data.</text>
</comment>
<dbReference type="AlphaFoldDB" id="A0A7C9TQ03"/>
<reference evidence="1 2" key="1">
    <citation type="journal article" date="2014" name="Int. J. Syst. Evol. Microbiol.">
        <title>Description of Galbitalea soli gen. nov., sp. nov., and Frondihabitans sucicola sp. nov.</title>
        <authorList>
            <person name="Kim S.J."/>
            <person name="Lim J.M."/>
            <person name="Ahn J.H."/>
            <person name="Weon H.Y."/>
            <person name="Hamada M."/>
            <person name="Suzuki K."/>
            <person name="Ahn T.Y."/>
            <person name="Kwon S.W."/>
        </authorList>
    </citation>
    <scope>NUCLEOTIDE SEQUENCE [LARGE SCALE GENOMIC DNA]</scope>
    <source>
        <strain evidence="1 2">NBRC 108727</strain>
    </source>
</reference>